<sequence>MMDGVKYRRPSTDSSRSVRFTRMKLMNDDDLRTMFSIFGQFSTRGPIELDASLVRYVEHIRQSLIQPRNYLEIRTLMDAPHKDISLDGP</sequence>
<dbReference type="HOGENOM" id="CLU_2609651_0_0_1"/>
<evidence type="ECO:0000313" key="3">
    <source>
        <dbReference type="Proteomes" id="UP000002051"/>
    </source>
</evidence>
<gene>
    <name evidence="1" type="ordered locus">MTR_3g109740</name>
</gene>
<dbReference type="EMBL" id="CM001219">
    <property type="protein sequence ID" value="AES73875.1"/>
    <property type="molecule type" value="Genomic_DNA"/>
</dbReference>
<reference evidence="1 3" key="1">
    <citation type="journal article" date="2011" name="Nature">
        <title>The Medicago genome provides insight into the evolution of rhizobial symbioses.</title>
        <authorList>
            <person name="Young N.D."/>
            <person name="Debelle F."/>
            <person name="Oldroyd G.E."/>
            <person name="Geurts R."/>
            <person name="Cannon S.B."/>
            <person name="Udvardi M.K."/>
            <person name="Benedito V.A."/>
            <person name="Mayer K.F."/>
            <person name="Gouzy J."/>
            <person name="Schoof H."/>
            <person name="Van de Peer Y."/>
            <person name="Proost S."/>
            <person name="Cook D.R."/>
            <person name="Meyers B.C."/>
            <person name="Spannagl M."/>
            <person name="Cheung F."/>
            <person name="De Mita S."/>
            <person name="Krishnakumar V."/>
            <person name="Gundlach H."/>
            <person name="Zhou S."/>
            <person name="Mudge J."/>
            <person name="Bharti A.K."/>
            <person name="Murray J.D."/>
            <person name="Naoumkina M.A."/>
            <person name="Rosen B."/>
            <person name="Silverstein K.A."/>
            <person name="Tang H."/>
            <person name="Rombauts S."/>
            <person name="Zhao P.X."/>
            <person name="Zhou P."/>
            <person name="Barbe V."/>
            <person name="Bardou P."/>
            <person name="Bechner M."/>
            <person name="Bellec A."/>
            <person name="Berger A."/>
            <person name="Berges H."/>
            <person name="Bidwell S."/>
            <person name="Bisseling T."/>
            <person name="Choisne N."/>
            <person name="Couloux A."/>
            <person name="Denny R."/>
            <person name="Deshpande S."/>
            <person name="Dai X."/>
            <person name="Doyle J.J."/>
            <person name="Dudez A.M."/>
            <person name="Farmer A.D."/>
            <person name="Fouteau S."/>
            <person name="Franken C."/>
            <person name="Gibelin C."/>
            <person name="Gish J."/>
            <person name="Goldstein S."/>
            <person name="Gonzalez A.J."/>
            <person name="Green P.J."/>
            <person name="Hallab A."/>
            <person name="Hartog M."/>
            <person name="Hua A."/>
            <person name="Humphray S.J."/>
            <person name="Jeong D.H."/>
            <person name="Jing Y."/>
            <person name="Jocker A."/>
            <person name="Kenton S.M."/>
            <person name="Kim D.J."/>
            <person name="Klee K."/>
            <person name="Lai H."/>
            <person name="Lang C."/>
            <person name="Lin S."/>
            <person name="Macmil S.L."/>
            <person name="Magdelenat G."/>
            <person name="Matthews L."/>
            <person name="McCorrison J."/>
            <person name="Monaghan E.L."/>
            <person name="Mun J.H."/>
            <person name="Najar F.Z."/>
            <person name="Nicholson C."/>
            <person name="Noirot C."/>
            <person name="O'Bleness M."/>
            <person name="Paule C.R."/>
            <person name="Poulain J."/>
            <person name="Prion F."/>
            <person name="Qin B."/>
            <person name="Qu C."/>
            <person name="Retzel E.F."/>
            <person name="Riddle C."/>
            <person name="Sallet E."/>
            <person name="Samain S."/>
            <person name="Samson N."/>
            <person name="Sanders I."/>
            <person name="Saurat O."/>
            <person name="Scarpelli C."/>
            <person name="Schiex T."/>
            <person name="Segurens B."/>
            <person name="Severin A.J."/>
            <person name="Sherrier D.J."/>
            <person name="Shi R."/>
            <person name="Sims S."/>
            <person name="Singer S.R."/>
            <person name="Sinharoy S."/>
            <person name="Sterck L."/>
            <person name="Viollet A."/>
            <person name="Wang B.B."/>
            <person name="Wang K."/>
            <person name="Wang M."/>
            <person name="Wang X."/>
            <person name="Warfsmann J."/>
            <person name="Weissenbach J."/>
            <person name="White D.D."/>
            <person name="White J.D."/>
            <person name="Wiley G.B."/>
            <person name="Wincker P."/>
            <person name="Xing Y."/>
            <person name="Yang L."/>
            <person name="Yao Z."/>
            <person name="Ying F."/>
            <person name="Zhai J."/>
            <person name="Zhou L."/>
            <person name="Zuber A."/>
            <person name="Denarie J."/>
            <person name="Dixon R.A."/>
            <person name="May G.D."/>
            <person name="Schwartz D.C."/>
            <person name="Rogers J."/>
            <person name="Quetier F."/>
            <person name="Town C.D."/>
            <person name="Roe B.A."/>
        </authorList>
    </citation>
    <scope>NUCLEOTIDE SEQUENCE [LARGE SCALE GENOMIC DNA]</scope>
    <source>
        <strain evidence="1">A17</strain>
        <strain evidence="2 3">cv. Jemalong A17</strain>
    </source>
</reference>
<reference evidence="1 3" key="2">
    <citation type="journal article" date="2014" name="BMC Genomics">
        <title>An improved genome release (version Mt4.0) for the model legume Medicago truncatula.</title>
        <authorList>
            <person name="Tang H."/>
            <person name="Krishnakumar V."/>
            <person name="Bidwell S."/>
            <person name="Rosen B."/>
            <person name="Chan A."/>
            <person name="Zhou S."/>
            <person name="Gentzbittel L."/>
            <person name="Childs K.L."/>
            <person name="Yandell M."/>
            <person name="Gundlach H."/>
            <person name="Mayer K.F."/>
            <person name="Schwartz D.C."/>
            <person name="Town C.D."/>
        </authorList>
    </citation>
    <scope>GENOME REANNOTATION</scope>
    <source>
        <strain evidence="2 3">cv. Jemalong A17</strain>
    </source>
</reference>
<organism evidence="1 3">
    <name type="scientific">Medicago truncatula</name>
    <name type="common">Barrel medic</name>
    <name type="synonym">Medicago tribuloides</name>
    <dbReference type="NCBI Taxonomy" id="3880"/>
    <lineage>
        <taxon>Eukaryota</taxon>
        <taxon>Viridiplantae</taxon>
        <taxon>Streptophyta</taxon>
        <taxon>Embryophyta</taxon>
        <taxon>Tracheophyta</taxon>
        <taxon>Spermatophyta</taxon>
        <taxon>Magnoliopsida</taxon>
        <taxon>eudicotyledons</taxon>
        <taxon>Gunneridae</taxon>
        <taxon>Pentapetalae</taxon>
        <taxon>rosids</taxon>
        <taxon>fabids</taxon>
        <taxon>Fabales</taxon>
        <taxon>Fabaceae</taxon>
        <taxon>Papilionoideae</taxon>
        <taxon>50 kb inversion clade</taxon>
        <taxon>NPAAA clade</taxon>
        <taxon>Hologalegina</taxon>
        <taxon>IRL clade</taxon>
        <taxon>Trifolieae</taxon>
        <taxon>Medicago</taxon>
    </lineage>
</organism>
<dbReference type="AlphaFoldDB" id="G7J3G8"/>
<dbReference type="EnsemblPlants" id="AES73875">
    <property type="protein sequence ID" value="AES73875"/>
    <property type="gene ID" value="MTR_3g109740"/>
</dbReference>
<name>G7J3G8_MEDTR</name>
<dbReference type="Proteomes" id="UP000002051">
    <property type="component" value="Chromosome 3"/>
</dbReference>
<evidence type="ECO:0000313" key="2">
    <source>
        <dbReference type="EnsemblPlants" id="AES73875"/>
    </source>
</evidence>
<dbReference type="PaxDb" id="3880-AES73875"/>
<keyword evidence="3" id="KW-1185">Reference proteome</keyword>
<evidence type="ECO:0000313" key="1">
    <source>
        <dbReference type="EMBL" id="AES73875.1"/>
    </source>
</evidence>
<reference evidence="2" key="3">
    <citation type="submission" date="2015-04" db="UniProtKB">
        <authorList>
            <consortium name="EnsemblPlants"/>
        </authorList>
    </citation>
    <scope>IDENTIFICATION</scope>
    <source>
        <strain evidence="2">cv. Jemalong A17</strain>
    </source>
</reference>
<protein>
    <submittedName>
        <fullName evidence="1 2">Uncharacterized protein</fullName>
    </submittedName>
</protein>
<proteinExistence type="predicted"/>
<accession>G7J3G8</accession>